<name>A0A8J2BLW4_9BACT</name>
<evidence type="ECO:0000313" key="3">
    <source>
        <dbReference type="Proteomes" id="UP000663859"/>
    </source>
</evidence>
<dbReference type="EMBL" id="CAJNOB010000067">
    <property type="protein sequence ID" value="CAF0704412.1"/>
    <property type="molecule type" value="Genomic_DNA"/>
</dbReference>
<organism evidence="2 3">
    <name type="scientific">Candidatus Methylacidithermus pantelleriae</name>
    <dbReference type="NCBI Taxonomy" id="2744239"/>
    <lineage>
        <taxon>Bacteria</taxon>
        <taxon>Pseudomonadati</taxon>
        <taxon>Verrucomicrobiota</taxon>
        <taxon>Methylacidiphilae</taxon>
        <taxon>Methylacidiphilales</taxon>
        <taxon>Methylacidiphilaceae</taxon>
        <taxon>Candidatus Methylacidithermus</taxon>
    </lineage>
</organism>
<protein>
    <submittedName>
        <fullName evidence="2">Uncharacterized protein</fullName>
    </submittedName>
</protein>
<evidence type="ECO:0000256" key="1">
    <source>
        <dbReference type="SAM" id="MobiDB-lite"/>
    </source>
</evidence>
<gene>
    <name evidence="2" type="ORF">MPNT_70003</name>
</gene>
<reference evidence="2" key="1">
    <citation type="submission" date="2021-02" db="EMBL/GenBank/DDBJ databases">
        <authorList>
            <person name="Cremers G."/>
            <person name="Picone N."/>
        </authorList>
    </citation>
    <scope>NUCLEOTIDE SEQUENCE</scope>
    <source>
        <strain evidence="2">PQ17</strain>
    </source>
</reference>
<feature type="region of interest" description="Disordered" evidence="1">
    <location>
        <begin position="49"/>
        <end position="81"/>
    </location>
</feature>
<sequence length="81" mass="9057">MIFSALGTSRRVTAPTKSETLVRKREGFAVELPLRAGREWVAGVWSVEPPSRFPRDAPSCRNGRDRHKQGSSPLGRNGRLR</sequence>
<evidence type="ECO:0000313" key="2">
    <source>
        <dbReference type="EMBL" id="CAF0704412.1"/>
    </source>
</evidence>
<dbReference type="AlphaFoldDB" id="A0A8J2BLW4"/>
<dbReference type="Proteomes" id="UP000663859">
    <property type="component" value="Unassembled WGS sequence"/>
</dbReference>
<proteinExistence type="predicted"/>
<accession>A0A8J2BLW4</accession>
<comment type="caution">
    <text evidence="2">The sequence shown here is derived from an EMBL/GenBank/DDBJ whole genome shotgun (WGS) entry which is preliminary data.</text>
</comment>
<keyword evidence="3" id="KW-1185">Reference proteome</keyword>